<dbReference type="PANTHER" id="PTHR19316">
    <property type="entry name" value="PROTEIN FOLDING REGULATOR"/>
    <property type="match status" value="1"/>
</dbReference>
<dbReference type="InterPro" id="IPR013918">
    <property type="entry name" value="Nucleotide_exch_fac_Fes1"/>
</dbReference>
<dbReference type="GO" id="GO:0015031">
    <property type="term" value="P:protein transport"/>
    <property type="evidence" value="ECO:0007669"/>
    <property type="project" value="UniProtKB-KW"/>
</dbReference>
<comment type="subcellular location">
    <subcellularLocation>
        <location evidence="1">Endoplasmic reticulum lumen</location>
    </subcellularLocation>
</comment>
<evidence type="ECO:0000256" key="10">
    <source>
        <dbReference type="ARBA" id="ARBA00037748"/>
    </source>
</evidence>
<accession>A0A670HLT4</accession>
<keyword evidence="13" id="KW-1185">Reference proteome</keyword>
<evidence type="ECO:0000259" key="11">
    <source>
        <dbReference type="Pfam" id="PF08609"/>
    </source>
</evidence>
<keyword evidence="6" id="KW-0256">Endoplasmic reticulum</keyword>
<dbReference type="Pfam" id="PF08609">
    <property type="entry name" value="Fes1"/>
    <property type="match status" value="1"/>
</dbReference>
<keyword evidence="5" id="KW-0732">Signal</keyword>
<evidence type="ECO:0000256" key="2">
    <source>
        <dbReference type="ARBA" id="ARBA00010588"/>
    </source>
</evidence>
<evidence type="ECO:0000256" key="3">
    <source>
        <dbReference type="ARBA" id="ARBA00015352"/>
    </source>
</evidence>
<sequence>MSAATPESATTGPNGQGSFYLYLRSSHISSILFLSLRISSCIFGMHKIIHGPLFFAELTEVTHIYLNTNKIINFGGVLILVCAISVCFPLDSKAHQEDVRRRFRPIEKLKEEFRELNLQLETDFEIMFKLINKFNSSTSTLEEKITALHDLEYYVHQVDNAKDLLSIGGLQLLINGLNSTEPLVKEYASFVLGAALSSNPKIQVAAIEGGALQKLLVILATDQPLAVKKKALFALSSMLRQFPYAQQQFLKLGGLQVLRHLCTEKGTEMLHIRIVTLLYDLVVEKLSLKDSPDDDDQFRERAQQYSQVILLPAIVEQGWCGIIPNLLRMPEHDAREKVLKTVHVLLASCRDSYKADHSLSHTLSLLRQEYEVLAADEQKEGEDDGYFKEVLSSINSLAQQLK</sequence>
<dbReference type="GO" id="GO:0042802">
    <property type="term" value="F:identical protein binding"/>
    <property type="evidence" value="ECO:0007669"/>
    <property type="project" value="Ensembl"/>
</dbReference>
<dbReference type="Gene3D" id="1.25.10.10">
    <property type="entry name" value="Leucine-rich Repeat Variant"/>
    <property type="match status" value="1"/>
</dbReference>
<reference evidence="12 13" key="1">
    <citation type="journal article" date="2019" name="Proc. Natl. Acad. Sci. U.S.A.">
        <title>Regulatory changes in pterin and carotenoid genes underlie balanced color polymorphisms in the wall lizard.</title>
        <authorList>
            <person name="Andrade P."/>
            <person name="Pinho C."/>
            <person name="Perez I de Lanuza G."/>
            <person name="Afonso S."/>
            <person name="Brejcha J."/>
            <person name="Rubin C.J."/>
            <person name="Wallerman O."/>
            <person name="Pereira P."/>
            <person name="Sabatino S.J."/>
            <person name="Bellati A."/>
            <person name="Pellitteri-Rosa D."/>
            <person name="Bosakova Z."/>
            <person name="Bunikis I."/>
            <person name="Carretero M.A."/>
            <person name="Feiner N."/>
            <person name="Marsik P."/>
            <person name="Pauperio F."/>
            <person name="Salvi D."/>
            <person name="Soler L."/>
            <person name="While G.M."/>
            <person name="Uller T."/>
            <person name="Font E."/>
            <person name="Andersson L."/>
            <person name="Carneiro M."/>
        </authorList>
    </citation>
    <scope>NUCLEOTIDE SEQUENCE</scope>
</reference>
<proteinExistence type="inferred from homology"/>
<dbReference type="OMA" id="FQPTHEW"/>
<feature type="domain" description="Nucleotide exchange factor Fes1" evidence="11">
    <location>
        <begin position="99"/>
        <end position="164"/>
    </location>
</feature>
<dbReference type="InterPro" id="IPR011989">
    <property type="entry name" value="ARM-like"/>
</dbReference>
<dbReference type="InterPro" id="IPR016024">
    <property type="entry name" value="ARM-type_fold"/>
</dbReference>
<reference evidence="12" key="3">
    <citation type="submission" date="2025-09" db="UniProtKB">
        <authorList>
            <consortium name="Ensembl"/>
        </authorList>
    </citation>
    <scope>IDENTIFICATION</scope>
</reference>
<evidence type="ECO:0000256" key="8">
    <source>
        <dbReference type="ARBA" id="ARBA00023010"/>
    </source>
</evidence>
<evidence type="ECO:0000256" key="5">
    <source>
        <dbReference type="ARBA" id="ARBA00022729"/>
    </source>
</evidence>
<organism evidence="12 13">
    <name type="scientific">Podarcis muralis</name>
    <name type="common">Wall lizard</name>
    <name type="synonym">Lacerta muralis</name>
    <dbReference type="NCBI Taxonomy" id="64176"/>
    <lineage>
        <taxon>Eukaryota</taxon>
        <taxon>Metazoa</taxon>
        <taxon>Chordata</taxon>
        <taxon>Craniata</taxon>
        <taxon>Vertebrata</taxon>
        <taxon>Euteleostomi</taxon>
        <taxon>Lepidosauria</taxon>
        <taxon>Squamata</taxon>
        <taxon>Bifurcata</taxon>
        <taxon>Unidentata</taxon>
        <taxon>Episquamata</taxon>
        <taxon>Laterata</taxon>
        <taxon>Lacertibaenia</taxon>
        <taxon>Lacertidae</taxon>
        <taxon>Podarcis</taxon>
    </lineage>
</organism>
<dbReference type="InterPro" id="IPR050693">
    <property type="entry name" value="Hsp70_NEF-Inhibitors"/>
</dbReference>
<evidence type="ECO:0000256" key="7">
    <source>
        <dbReference type="ARBA" id="ARBA00022927"/>
    </source>
</evidence>
<evidence type="ECO:0000313" key="13">
    <source>
        <dbReference type="Proteomes" id="UP000472272"/>
    </source>
</evidence>
<keyword evidence="7" id="KW-0653">Protein transport</keyword>
<evidence type="ECO:0000256" key="6">
    <source>
        <dbReference type="ARBA" id="ARBA00022824"/>
    </source>
</evidence>
<dbReference type="FunFam" id="1.25.10.10:FF:000148">
    <property type="entry name" value="SIL1 nucleotide exchange factor"/>
    <property type="match status" value="1"/>
</dbReference>
<evidence type="ECO:0000256" key="9">
    <source>
        <dbReference type="ARBA" id="ARBA00023180"/>
    </source>
</evidence>
<evidence type="ECO:0000256" key="4">
    <source>
        <dbReference type="ARBA" id="ARBA00022448"/>
    </source>
</evidence>
<keyword evidence="4" id="KW-0813">Transport</keyword>
<comment type="similarity">
    <text evidence="2">Belongs to the SIL1 family.</text>
</comment>
<evidence type="ECO:0000256" key="1">
    <source>
        <dbReference type="ARBA" id="ARBA00004319"/>
    </source>
</evidence>
<keyword evidence="9" id="KW-0325">Glycoprotein</keyword>
<dbReference type="GO" id="GO:0000774">
    <property type="term" value="F:adenyl-nucleotide exchange factor activity"/>
    <property type="evidence" value="ECO:0007669"/>
    <property type="project" value="Ensembl"/>
</dbReference>
<dbReference type="PANTHER" id="PTHR19316:SF35">
    <property type="entry name" value="NUCLEOTIDE EXCHANGE FACTOR SIL1"/>
    <property type="match status" value="1"/>
</dbReference>
<evidence type="ECO:0000313" key="12">
    <source>
        <dbReference type="Ensembl" id="ENSPMRP00000000285.1"/>
    </source>
</evidence>
<dbReference type="GO" id="GO:0005788">
    <property type="term" value="C:endoplasmic reticulum lumen"/>
    <property type="evidence" value="ECO:0007669"/>
    <property type="project" value="UniProtKB-SubCell"/>
</dbReference>
<dbReference type="GeneTree" id="ENSGT00940000153909"/>
<name>A0A670HLT4_PODMU</name>
<gene>
    <name evidence="12" type="primary">SIL1</name>
</gene>
<dbReference type="Ensembl" id="ENSPMRT00000000299.1">
    <property type="protein sequence ID" value="ENSPMRP00000000285.1"/>
    <property type="gene ID" value="ENSPMRG00000000211.1"/>
</dbReference>
<dbReference type="SUPFAM" id="SSF48371">
    <property type="entry name" value="ARM repeat"/>
    <property type="match status" value="1"/>
</dbReference>
<dbReference type="AlphaFoldDB" id="A0A670HLT4"/>
<dbReference type="Proteomes" id="UP000472272">
    <property type="component" value="Chromosome 3"/>
</dbReference>
<protein>
    <recommendedName>
        <fullName evidence="3">Nucleotide exchange factor SIL1</fullName>
    </recommendedName>
</protein>
<keyword evidence="8" id="KW-0811">Translocation</keyword>
<reference evidence="12" key="2">
    <citation type="submission" date="2025-08" db="UniProtKB">
        <authorList>
            <consortium name="Ensembl"/>
        </authorList>
    </citation>
    <scope>IDENTIFICATION</scope>
</reference>
<comment type="function">
    <text evidence="10">Required for protein translocation and folding in the endoplasmic reticulum (ER). Functions as a nucleotide exchange factor for the ER lumenal chaperone HSPA5.</text>
</comment>